<proteinExistence type="predicted"/>
<feature type="compositionally biased region" description="Basic residues" evidence="1">
    <location>
        <begin position="9"/>
        <end position="19"/>
    </location>
</feature>
<evidence type="ECO:0000256" key="1">
    <source>
        <dbReference type="SAM" id="MobiDB-lite"/>
    </source>
</evidence>
<feature type="compositionally biased region" description="Gly residues" evidence="1">
    <location>
        <begin position="116"/>
        <end position="132"/>
    </location>
</feature>
<feature type="non-terminal residue" evidence="2">
    <location>
        <position position="160"/>
    </location>
</feature>
<evidence type="ECO:0000313" key="2">
    <source>
        <dbReference type="EMBL" id="CAA9322276.1"/>
    </source>
</evidence>
<feature type="region of interest" description="Disordered" evidence="1">
    <location>
        <begin position="1"/>
        <end position="160"/>
    </location>
</feature>
<gene>
    <name evidence="2" type="ORF">AVDCRST_MAG11-2067</name>
</gene>
<feature type="compositionally biased region" description="Basic residues" evidence="1">
    <location>
        <begin position="66"/>
        <end position="81"/>
    </location>
</feature>
<accession>A0A6J4L2H4</accession>
<reference evidence="2" key="1">
    <citation type="submission" date="2020-02" db="EMBL/GenBank/DDBJ databases">
        <authorList>
            <person name="Meier V. D."/>
        </authorList>
    </citation>
    <scope>NUCLEOTIDE SEQUENCE</scope>
    <source>
        <strain evidence="2">AVDCRST_MAG11</strain>
    </source>
</reference>
<protein>
    <submittedName>
        <fullName evidence="2">Uncharacterized protein</fullName>
    </submittedName>
</protein>
<organism evidence="2">
    <name type="scientific">uncultured Gemmatimonadaceae bacterium</name>
    <dbReference type="NCBI Taxonomy" id="246130"/>
    <lineage>
        <taxon>Bacteria</taxon>
        <taxon>Pseudomonadati</taxon>
        <taxon>Gemmatimonadota</taxon>
        <taxon>Gemmatimonadia</taxon>
        <taxon>Gemmatimonadales</taxon>
        <taxon>Gemmatimonadaceae</taxon>
        <taxon>environmental samples</taxon>
    </lineage>
</organism>
<feature type="non-terminal residue" evidence="2">
    <location>
        <position position="1"/>
    </location>
</feature>
<feature type="compositionally biased region" description="Low complexity" evidence="1">
    <location>
        <begin position="82"/>
        <end position="93"/>
    </location>
</feature>
<name>A0A6J4L2H4_9BACT</name>
<feature type="compositionally biased region" description="Basic residues" evidence="1">
    <location>
        <begin position="133"/>
        <end position="147"/>
    </location>
</feature>
<feature type="compositionally biased region" description="Low complexity" evidence="1">
    <location>
        <begin position="51"/>
        <end position="65"/>
    </location>
</feature>
<feature type="compositionally biased region" description="Basic and acidic residues" evidence="1">
    <location>
        <begin position="105"/>
        <end position="115"/>
    </location>
</feature>
<dbReference type="AlphaFoldDB" id="A0A6J4L2H4"/>
<dbReference type="EMBL" id="CADCTU010000489">
    <property type="protein sequence ID" value="CAA9322276.1"/>
    <property type="molecule type" value="Genomic_DNA"/>
</dbReference>
<sequence length="160" mass="17175">DGYGDRPHRLWRRGARVRPRSAAPAQGDGGTPRAGLGVRGEHGRAPRHGVPDLPAVRRLRPVPLGRRGRRGHARRRARRRAPAAAAEGVARAARLPHELLVPRPARRDGRRDRDPGSGGGVRGGRGRGVGRGPGRRGRGHPPGRARHAATAGAWPLGWRV</sequence>